<dbReference type="PANTHER" id="PTHR34979:SF1">
    <property type="entry name" value="INNER MEMBRANE PROTEIN YGAZ"/>
    <property type="match status" value="1"/>
</dbReference>
<dbReference type="GO" id="GO:1903785">
    <property type="term" value="P:L-valine transmembrane transport"/>
    <property type="evidence" value="ECO:0007669"/>
    <property type="project" value="TreeGrafter"/>
</dbReference>
<gene>
    <name evidence="9" type="ORF">SAMN05421879_101639</name>
</gene>
<keyword evidence="7 8" id="KW-0472">Membrane</keyword>
<protein>
    <submittedName>
        <fullName evidence="9">Predicted branched-chain amino acid permease (Azaleucine resistance)</fullName>
    </submittedName>
</protein>
<keyword evidence="5 8" id="KW-0812">Transmembrane</keyword>
<dbReference type="Pfam" id="PF03591">
    <property type="entry name" value="AzlC"/>
    <property type="match status" value="1"/>
</dbReference>
<organism evidence="9 10">
    <name type="scientific">Ornithinimicrobium cerasi</name>
    <dbReference type="NCBI Taxonomy" id="2248773"/>
    <lineage>
        <taxon>Bacteria</taxon>
        <taxon>Bacillati</taxon>
        <taxon>Actinomycetota</taxon>
        <taxon>Actinomycetes</taxon>
        <taxon>Micrococcales</taxon>
        <taxon>Ornithinimicrobiaceae</taxon>
        <taxon>Ornithinimicrobium</taxon>
    </lineage>
</organism>
<reference evidence="10" key="1">
    <citation type="submission" date="2017-08" db="EMBL/GenBank/DDBJ databases">
        <authorList>
            <person name="Varghese N."/>
            <person name="Submissions S."/>
        </authorList>
    </citation>
    <scope>NUCLEOTIDE SEQUENCE [LARGE SCALE GENOMIC DNA]</scope>
    <source>
        <strain evidence="10">USBA17B2</strain>
    </source>
</reference>
<dbReference type="AlphaFoldDB" id="A0A285VEX7"/>
<evidence type="ECO:0000256" key="5">
    <source>
        <dbReference type="ARBA" id="ARBA00022692"/>
    </source>
</evidence>
<dbReference type="GO" id="GO:0005886">
    <property type="term" value="C:plasma membrane"/>
    <property type="evidence" value="ECO:0007669"/>
    <property type="project" value="UniProtKB-SubCell"/>
</dbReference>
<feature type="transmembrane region" description="Helical" evidence="8">
    <location>
        <begin position="158"/>
        <end position="174"/>
    </location>
</feature>
<feature type="transmembrane region" description="Helical" evidence="8">
    <location>
        <begin position="126"/>
        <end position="152"/>
    </location>
</feature>
<evidence type="ECO:0000313" key="9">
    <source>
        <dbReference type="EMBL" id="SOC52523.1"/>
    </source>
</evidence>
<keyword evidence="6 8" id="KW-1133">Transmembrane helix</keyword>
<keyword evidence="4" id="KW-1003">Cell membrane</keyword>
<evidence type="ECO:0000256" key="4">
    <source>
        <dbReference type="ARBA" id="ARBA00022475"/>
    </source>
</evidence>
<proteinExistence type="inferred from homology"/>
<dbReference type="STRING" id="1122622.GCA_000421185_03461"/>
<dbReference type="RefSeq" id="WP_097186792.1">
    <property type="nucleotide sequence ID" value="NZ_OBQK01000001.1"/>
</dbReference>
<keyword evidence="3" id="KW-0813">Transport</keyword>
<name>A0A285VEX7_9MICO</name>
<comment type="similarity">
    <text evidence="2">Belongs to the AzlC family.</text>
</comment>
<feature type="transmembrane region" description="Helical" evidence="8">
    <location>
        <begin position="56"/>
        <end position="80"/>
    </location>
</feature>
<dbReference type="PANTHER" id="PTHR34979">
    <property type="entry name" value="INNER MEMBRANE PROTEIN YGAZ"/>
    <property type="match status" value="1"/>
</dbReference>
<evidence type="ECO:0000256" key="6">
    <source>
        <dbReference type="ARBA" id="ARBA00022989"/>
    </source>
</evidence>
<dbReference type="Proteomes" id="UP000219688">
    <property type="component" value="Unassembled WGS sequence"/>
</dbReference>
<evidence type="ECO:0000256" key="2">
    <source>
        <dbReference type="ARBA" id="ARBA00010735"/>
    </source>
</evidence>
<evidence type="ECO:0000256" key="3">
    <source>
        <dbReference type="ARBA" id="ARBA00022448"/>
    </source>
</evidence>
<feature type="transmembrane region" description="Helical" evidence="8">
    <location>
        <begin position="21"/>
        <end position="44"/>
    </location>
</feature>
<keyword evidence="10" id="KW-1185">Reference proteome</keyword>
<dbReference type="EMBL" id="OBQK01000001">
    <property type="protein sequence ID" value="SOC52523.1"/>
    <property type="molecule type" value="Genomic_DNA"/>
</dbReference>
<evidence type="ECO:0000256" key="7">
    <source>
        <dbReference type="ARBA" id="ARBA00023136"/>
    </source>
</evidence>
<comment type="subcellular location">
    <subcellularLocation>
        <location evidence="1">Cell membrane</location>
        <topology evidence="1">Multi-pass membrane protein</topology>
    </subcellularLocation>
</comment>
<sequence length="235" mass="23868">MTEGPWWRTPAGREGLAVGLVGLYGVSAGALGVAAGLSVAQTMLTSLLLFSGGSQFAFYGVIGTGGNPLAAVATASLLGLRNGFYGLQLSRVLAPSGRLRPVTAHLTIDESTAVALAQETRRGSRIGFYVTGVALFVVWNTTTLLGALAGTAMGDPRAYGLDAAAAAAFVALVWPRLFGPGEDGRTGPVATAALAMLLTLMAAPFTPTGVEVLVGATAALVVGLRVRRAPGEEVR</sequence>
<evidence type="ECO:0000256" key="1">
    <source>
        <dbReference type="ARBA" id="ARBA00004651"/>
    </source>
</evidence>
<evidence type="ECO:0000256" key="8">
    <source>
        <dbReference type="SAM" id="Phobius"/>
    </source>
</evidence>
<accession>A0A285VEX7</accession>
<dbReference type="InterPro" id="IPR011606">
    <property type="entry name" value="Brnchd-chn_aa_trnsp_permease"/>
</dbReference>
<evidence type="ECO:0000313" key="10">
    <source>
        <dbReference type="Proteomes" id="UP000219688"/>
    </source>
</evidence>